<evidence type="ECO:0000313" key="3">
    <source>
        <dbReference type="Proteomes" id="UP000270025"/>
    </source>
</evidence>
<dbReference type="Gene3D" id="3.20.100.30">
    <property type="entry name" value="VTC, catalytic tunnel domain"/>
    <property type="match status" value="1"/>
</dbReference>
<dbReference type="GO" id="GO:0006799">
    <property type="term" value="P:polyphosphate biosynthetic process"/>
    <property type="evidence" value="ECO:0007669"/>
    <property type="project" value="UniProtKB-ARBA"/>
</dbReference>
<dbReference type="RefSeq" id="WP_126404993.1">
    <property type="nucleotide sequence ID" value="NZ_LR134266.1"/>
</dbReference>
<accession>A0A447Z6X6</accession>
<sequence>MKKTVETSFKRIETKYVVNKEDLDDLLKDLKKYVVEDDYPISTISNVYFDTEDFDVIQDALAKQNRREKIRMRTYIEHPTVDSPAFLEVKSKDAEGIGHKFRLVSNPSSITRLMTDGLVDQTIQDLDLVQEIQALRQRYDHRLQPQMYIYYDRLSLKEKKSIQGYPYNKIRVTLDQNLVYRDQQVSLLRGKAGEPLLEENTIIMEIKAPGEEPQWLKDILDKYGLVKQKFSKYSCAYHKSQGLDYAPTPIQERTGAAYV</sequence>
<dbReference type="AlphaFoldDB" id="A0A447Z6X6"/>
<dbReference type="Proteomes" id="UP000270025">
    <property type="component" value="Chromosome"/>
</dbReference>
<reference evidence="2 3" key="1">
    <citation type="submission" date="2018-12" db="EMBL/GenBank/DDBJ databases">
        <authorList>
            <consortium name="Pathogen Informatics"/>
        </authorList>
    </citation>
    <scope>NUCLEOTIDE SEQUENCE [LARGE SCALE GENOMIC DNA]</scope>
    <source>
        <strain evidence="2 3">NCTC3166</strain>
    </source>
</reference>
<dbReference type="InterPro" id="IPR018966">
    <property type="entry name" value="VTC_domain"/>
</dbReference>
<name>A0A447Z6X6_9STRE</name>
<keyword evidence="3" id="KW-1185">Reference proteome</keyword>
<dbReference type="InterPro" id="IPR042267">
    <property type="entry name" value="VTC_sf"/>
</dbReference>
<proteinExistence type="predicted"/>
<evidence type="ECO:0000259" key="1">
    <source>
        <dbReference type="Pfam" id="PF09359"/>
    </source>
</evidence>
<gene>
    <name evidence="2" type="ORF">NCTC3166_01934</name>
</gene>
<feature type="domain" description="VTC" evidence="1">
    <location>
        <begin position="10"/>
        <end position="237"/>
    </location>
</feature>
<dbReference type="Pfam" id="PF09359">
    <property type="entry name" value="VTC"/>
    <property type="match status" value="1"/>
</dbReference>
<evidence type="ECO:0000313" key="2">
    <source>
        <dbReference type="EMBL" id="VED68095.1"/>
    </source>
</evidence>
<dbReference type="SUPFAM" id="SSF55154">
    <property type="entry name" value="CYTH-like phosphatases"/>
    <property type="match status" value="1"/>
</dbReference>
<dbReference type="InterPro" id="IPR033469">
    <property type="entry name" value="CYTH-like_dom_sf"/>
</dbReference>
<dbReference type="EMBL" id="LR134266">
    <property type="protein sequence ID" value="VED68095.1"/>
    <property type="molecule type" value="Genomic_DNA"/>
</dbReference>
<dbReference type="CDD" id="cd07750">
    <property type="entry name" value="PolyPPase_VTC_like"/>
    <property type="match status" value="1"/>
</dbReference>
<protein>
    <submittedName>
        <fullName evidence="2">VTC domain-containing protein</fullName>
    </submittedName>
</protein>
<organism evidence="2 3">
    <name type="scientific">Streptococcus viridans</name>
    <dbReference type="NCBI Taxonomy" id="78535"/>
    <lineage>
        <taxon>Bacteria</taxon>
        <taxon>Bacillati</taxon>
        <taxon>Bacillota</taxon>
        <taxon>Bacilli</taxon>
        <taxon>Lactobacillales</taxon>
        <taxon>Streptococcaceae</taxon>
        <taxon>Streptococcus</taxon>
    </lineage>
</organism>
<dbReference type="KEGG" id="svf:NCTC3166_01934"/>